<proteinExistence type="predicted"/>
<protein>
    <submittedName>
        <fullName evidence="1">Uncharacterized protein</fullName>
    </submittedName>
</protein>
<accession>A0ABT7FKJ4</accession>
<evidence type="ECO:0000313" key="1">
    <source>
        <dbReference type="EMBL" id="MDK3075667.1"/>
    </source>
</evidence>
<keyword evidence="2" id="KW-1185">Reference proteome</keyword>
<reference evidence="1 2" key="1">
    <citation type="submission" date="2023-05" db="EMBL/GenBank/DDBJ databases">
        <title>Sedimentitalea sp. nov. JM2-8.</title>
        <authorList>
            <person name="Huang J."/>
        </authorList>
    </citation>
    <scope>NUCLEOTIDE SEQUENCE [LARGE SCALE GENOMIC DNA]</scope>
    <source>
        <strain evidence="1 2">JM2-8</strain>
    </source>
</reference>
<evidence type="ECO:0000313" key="2">
    <source>
        <dbReference type="Proteomes" id="UP001227126"/>
    </source>
</evidence>
<dbReference type="EMBL" id="JASNJE010000046">
    <property type="protein sequence ID" value="MDK3075667.1"/>
    <property type="molecule type" value="Genomic_DNA"/>
</dbReference>
<gene>
    <name evidence="1" type="ORF">QO034_21605</name>
</gene>
<sequence length="48" mass="5059">MFRPVRTLLLLAIAFLAGVFYERQGVAERCEAGGGRIENGICMAGGGS</sequence>
<name>A0ABT7FKJ4_9RHOB</name>
<dbReference type="Proteomes" id="UP001227126">
    <property type="component" value="Unassembled WGS sequence"/>
</dbReference>
<comment type="caution">
    <text evidence="1">The sequence shown here is derived from an EMBL/GenBank/DDBJ whole genome shotgun (WGS) entry which is preliminary data.</text>
</comment>
<dbReference type="RefSeq" id="WP_284487588.1">
    <property type="nucleotide sequence ID" value="NZ_JASNJE010000046.1"/>
</dbReference>
<organism evidence="1 2">
    <name type="scientific">Sedimentitalea xiamensis</name>
    <dbReference type="NCBI Taxonomy" id="3050037"/>
    <lineage>
        <taxon>Bacteria</taxon>
        <taxon>Pseudomonadati</taxon>
        <taxon>Pseudomonadota</taxon>
        <taxon>Alphaproteobacteria</taxon>
        <taxon>Rhodobacterales</taxon>
        <taxon>Paracoccaceae</taxon>
        <taxon>Sedimentitalea</taxon>
    </lineage>
</organism>